<dbReference type="InterPro" id="IPR036152">
    <property type="entry name" value="Asp/glu_Ase-like_sf"/>
</dbReference>
<dbReference type="InterPro" id="IPR011878">
    <property type="entry name" value="GatD"/>
</dbReference>
<keyword evidence="1 5" id="KW-0436">Ligase</keyword>
<dbReference type="GO" id="GO:0050567">
    <property type="term" value="F:glutaminyl-tRNA synthase (glutamine-hydrolyzing) activity"/>
    <property type="evidence" value="ECO:0007669"/>
    <property type="project" value="UniProtKB-UniRule"/>
</dbReference>
<evidence type="ECO:0000313" key="11">
    <source>
        <dbReference type="EMBL" id="HGM46857.1"/>
    </source>
</evidence>
<comment type="subunit">
    <text evidence="5 7">Heterodimer of GatD and GatE.</text>
</comment>
<dbReference type="SUPFAM" id="SSF53774">
    <property type="entry name" value="Glutaminase/Asparaginase"/>
    <property type="match status" value="1"/>
</dbReference>
<dbReference type="InterPro" id="IPR037152">
    <property type="entry name" value="L-asparaginase_N_sf"/>
</dbReference>
<organism evidence="11">
    <name type="scientific">Thermofilum pendens</name>
    <dbReference type="NCBI Taxonomy" id="2269"/>
    <lineage>
        <taxon>Archaea</taxon>
        <taxon>Thermoproteota</taxon>
        <taxon>Thermoprotei</taxon>
        <taxon>Thermofilales</taxon>
        <taxon>Thermofilaceae</taxon>
        <taxon>Thermofilum</taxon>
    </lineage>
</organism>
<evidence type="ECO:0000256" key="7">
    <source>
        <dbReference type="RuleBase" id="RU004457"/>
    </source>
</evidence>
<evidence type="ECO:0000259" key="10">
    <source>
        <dbReference type="Pfam" id="PF18195"/>
    </source>
</evidence>
<dbReference type="Pfam" id="PF17763">
    <property type="entry name" value="Asparaginase_C"/>
    <property type="match status" value="1"/>
</dbReference>
<dbReference type="InterPro" id="IPR027473">
    <property type="entry name" value="L-asparaginase_C"/>
</dbReference>
<dbReference type="InterPro" id="IPR037222">
    <property type="entry name" value="GatD_N_sf"/>
</dbReference>
<dbReference type="Pfam" id="PF18195">
    <property type="entry name" value="GatD_N"/>
    <property type="match status" value="1"/>
</dbReference>
<proteinExistence type="inferred from homology"/>
<feature type="domain" description="GatD N-terminal" evidence="10">
    <location>
        <begin position="13"/>
        <end position="61"/>
    </location>
</feature>
<dbReference type="HAMAP" id="MF_00586">
    <property type="entry name" value="GatD"/>
    <property type="match status" value="1"/>
</dbReference>
<feature type="active site" evidence="5">
    <location>
        <position position="254"/>
    </location>
</feature>
<keyword evidence="2 5" id="KW-0547">Nucleotide-binding</keyword>
<evidence type="ECO:0000256" key="1">
    <source>
        <dbReference type="ARBA" id="ARBA00022598"/>
    </source>
</evidence>
<protein>
    <recommendedName>
        <fullName evidence="5 7">Glutamyl-tRNA(Gln) amidotransferase subunit D</fullName>
        <shortName evidence="5">Glu-ADT subunit D</shortName>
        <ecNumber evidence="5 7">6.3.5.-</ecNumber>
    </recommendedName>
</protein>
<dbReference type="InterPro" id="IPR027474">
    <property type="entry name" value="L-asparaginase_N"/>
</dbReference>
<dbReference type="GO" id="GO:0006450">
    <property type="term" value="P:regulation of translational fidelity"/>
    <property type="evidence" value="ECO:0007669"/>
    <property type="project" value="InterPro"/>
</dbReference>
<dbReference type="PIRSF" id="PIRSF500175">
    <property type="entry name" value="Glu_ADT_D"/>
    <property type="match status" value="1"/>
</dbReference>
<dbReference type="GO" id="GO:0016740">
    <property type="term" value="F:transferase activity"/>
    <property type="evidence" value="ECO:0007669"/>
    <property type="project" value="UniProtKB-KW"/>
</dbReference>
<evidence type="ECO:0000256" key="6">
    <source>
        <dbReference type="PROSITE-ProRule" id="PRU10100"/>
    </source>
</evidence>
<keyword evidence="3 5" id="KW-0067">ATP-binding</keyword>
<keyword evidence="4 5" id="KW-0648">Protein biosynthesis</keyword>
<dbReference type="Pfam" id="PF00710">
    <property type="entry name" value="Asparaginase"/>
    <property type="match status" value="1"/>
</dbReference>
<feature type="active site" evidence="5">
    <location>
        <position position="98"/>
    </location>
</feature>
<sequence length="444" mass="48962">MIGLLKRTGAGLFSRVRVKLRDGLELEGLVMPRPRVGDSRVLILKLENGYNVGVAVDRIEDLKLEEQYSAEAQPLAPSREASLKGNLPKVVFLGTGGTIASRVDYVTGAVYPYFTAEELYSMIPELEDIAVVQTETLFSIFSEDMTPRHWSKLAQSIAEIYEKEAPAGVVVAHGTDTMHYSASAIAFAARQLPGPVVFTGAQRSSDRPSSDAALNVIGATLTAVAAPFAESVIAMHGGSGDEHVLVHRGVRARKMHSSRRDAFMSVNSLPLAKVELAARKLVLLQKEYKPRADEVEVYPKFCEKVALVKFYPGMEPDVFEYLRERGYRGIVIEGTGLGHVRTSLIESIASLVKEGVFVVMTTQCLWGRVNMNVYRTGVELLRAGVVPAEDMLPETAFVKLSWVLGQAEDLDEARKLFTKNLAYEVSSRSEFATYPGADWWERCR</sequence>
<gene>
    <name evidence="5 11" type="primary">gatD</name>
    <name evidence="11" type="ORF">ENU21_03765</name>
</gene>
<dbReference type="GO" id="GO:0006412">
    <property type="term" value="P:translation"/>
    <property type="evidence" value="ECO:0007669"/>
    <property type="project" value="UniProtKB-UniRule"/>
</dbReference>
<evidence type="ECO:0000256" key="4">
    <source>
        <dbReference type="ARBA" id="ARBA00022917"/>
    </source>
</evidence>
<evidence type="ECO:0000259" key="9">
    <source>
        <dbReference type="Pfam" id="PF17763"/>
    </source>
</evidence>
<evidence type="ECO:0000256" key="3">
    <source>
        <dbReference type="ARBA" id="ARBA00022840"/>
    </source>
</evidence>
<feature type="domain" description="Asparaginase/glutaminase C-terminal" evidence="9">
    <location>
        <begin position="304"/>
        <end position="417"/>
    </location>
</feature>
<dbReference type="PRINTS" id="PR00139">
    <property type="entry name" value="ASNGLNASE"/>
</dbReference>
<dbReference type="EMBL" id="DTBQ01000103">
    <property type="protein sequence ID" value="HGM46857.1"/>
    <property type="molecule type" value="Genomic_DNA"/>
</dbReference>
<dbReference type="GO" id="GO:0005524">
    <property type="term" value="F:ATP binding"/>
    <property type="evidence" value="ECO:0007669"/>
    <property type="project" value="UniProtKB-KW"/>
</dbReference>
<dbReference type="PROSITE" id="PS00917">
    <property type="entry name" value="ASN_GLN_ASE_2"/>
    <property type="match status" value="1"/>
</dbReference>
<dbReference type="Gene3D" id="3.40.50.1170">
    <property type="entry name" value="L-asparaginase, N-terminal domain"/>
    <property type="match status" value="1"/>
</dbReference>
<dbReference type="NCBIfam" id="TIGR00519">
    <property type="entry name" value="asnASE_I"/>
    <property type="match status" value="1"/>
</dbReference>
<dbReference type="GO" id="GO:0006520">
    <property type="term" value="P:amino acid metabolic process"/>
    <property type="evidence" value="ECO:0007669"/>
    <property type="project" value="InterPro"/>
</dbReference>
<dbReference type="AlphaFoldDB" id="A0A7C4D5R2"/>
<comment type="similarity">
    <text evidence="5 7">Belongs to the asparaginase 1 family. GatD subfamily.</text>
</comment>
<evidence type="ECO:0000259" key="8">
    <source>
        <dbReference type="Pfam" id="PF00710"/>
    </source>
</evidence>
<keyword evidence="11" id="KW-0808">Transferase</keyword>
<accession>A0A7C4D5R2</accession>
<dbReference type="CDD" id="cd08962">
    <property type="entry name" value="GatD"/>
    <property type="match status" value="1"/>
</dbReference>
<name>A0A7C4D5R2_THEPE</name>
<feature type="active site" evidence="5">
    <location>
        <position position="176"/>
    </location>
</feature>
<feature type="active site" evidence="5 6">
    <location>
        <position position="175"/>
    </location>
</feature>
<dbReference type="InterPro" id="IPR027475">
    <property type="entry name" value="Asparaginase/glutaminase_AS2"/>
</dbReference>
<dbReference type="GO" id="GO:0004067">
    <property type="term" value="F:asparaginase activity"/>
    <property type="evidence" value="ECO:0007669"/>
    <property type="project" value="UniProtKB-UniRule"/>
</dbReference>
<feature type="domain" description="L-asparaginase N-terminal" evidence="8">
    <location>
        <begin position="89"/>
        <end position="275"/>
    </location>
</feature>
<comment type="function">
    <text evidence="5 7">Allows the formation of correctly charged Gln-tRNA(Gln) through the transamidation of misacylated Glu-tRNA(Gln) in organisms which lack glutaminyl-tRNA synthetase. The reaction takes place in the presence of glutamine and ATP through an activated gamma-phospho-Glu-tRNA(Gln). The GatDE system is specific for glutamate and does not act on aspartate.</text>
</comment>
<dbReference type="NCBIfam" id="TIGR02153">
    <property type="entry name" value="gatD_arch"/>
    <property type="match status" value="1"/>
</dbReference>
<dbReference type="PIRSF" id="PIRSF001220">
    <property type="entry name" value="L-ASNase_gatD"/>
    <property type="match status" value="1"/>
</dbReference>
<dbReference type="Gene3D" id="2.30.30.520">
    <property type="match status" value="1"/>
</dbReference>
<evidence type="ECO:0000256" key="5">
    <source>
        <dbReference type="HAMAP-Rule" id="MF_00586"/>
    </source>
</evidence>
<dbReference type="InterPro" id="IPR006033">
    <property type="entry name" value="AsnA_fam"/>
</dbReference>
<dbReference type="SUPFAM" id="SSF141300">
    <property type="entry name" value="GatD N-terminal domain-like"/>
    <property type="match status" value="1"/>
</dbReference>
<dbReference type="InterPro" id="IPR006034">
    <property type="entry name" value="Asparaginase/glutaminase-like"/>
</dbReference>
<comment type="caution">
    <text evidence="11">The sequence shown here is derived from an EMBL/GenBank/DDBJ whole genome shotgun (WGS) entry which is preliminary data.</text>
</comment>
<dbReference type="InterPro" id="IPR040918">
    <property type="entry name" value="GatD_N"/>
</dbReference>
<evidence type="ECO:0000256" key="2">
    <source>
        <dbReference type="ARBA" id="ARBA00022741"/>
    </source>
</evidence>
<dbReference type="SMART" id="SM00870">
    <property type="entry name" value="Asparaginase"/>
    <property type="match status" value="1"/>
</dbReference>
<dbReference type="EC" id="6.3.5.-" evidence="5 7"/>
<reference evidence="11" key="1">
    <citation type="journal article" date="2020" name="mSystems">
        <title>Genome- and Community-Level Interaction Insights into Carbon Utilization and Element Cycling Functions of Hydrothermarchaeota in Hydrothermal Sediment.</title>
        <authorList>
            <person name="Zhou Z."/>
            <person name="Liu Y."/>
            <person name="Xu W."/>
            <person name="Pan J."/>
            <person name="Luo Z.H."/>
            <person name="Li M."/>
        </authorList>
    </citation>
    <scope>NUCLEOTIDE SEQUENCE</scope>
    <source>
        <strain evidence="11">SpSt-649</strain>
    </source>
</reference>
<dbReference type="PANTHER" id="PTHR11707:SF28">
    <property type="entry name" value="60 KDA LYSOPHOSPHOLIPASE"/>
    <property type="match status" value="1"/>
</dbReference>
<dbReference type="SFLD" id="SFLDS00057">
    <property type="entry name" value="Glutaminase/Asparaginase"/>
    <property type="match status" value="1"/>
</dbReference>
<comment type="catalytic activity">
    <reaction evidence="5 7">
        <text>L-glutamyl-tRNA(Gln) + L-glutamine + ATP + H2O = L-glutaminyl-tRNA(Gln) + L-glutamate + ADP + phosphate + H(+)</text>
        <dbReference type="Rhea" id="RHEA:17521"/>
        <dbReference type="Rhea" id="RHEA-COMP:9681"/>
        <dbReference type="Rhea" id="RHEA-COMP:9684"/>
        <dbReference type="ChEBI" id="CHEBI:15377"/>
        <dbReference type="ChEBI" id="CHEBI:15378"/>
        <dbReference type="ChEBI" id="CHEBI:29985"/>
        <dbReference type="ChEBI" id="CHEBI:30616"/>
        <dbReference type="ChEBI" id="CHEBI:43474"/>
        <dbReference type="ChEBI" id="CHEBI:58359"/>
        <dbReference type="ChEBI" id="CHEBI:78520"/>
        <dbReference type="ChEBI" id="CHEBI:78521"/>
        <dbReference type="ChEBI" id="CHEBI:456216"/>
    </reaction>
</comment>
<dbReference type="Gene3D" id="3.40.50.40">
    <property type="match status" value="1"/>
</dbReference>
<dbReference type="PROSITE" id="PS51732">
    <property type="entry name" value="ASN_GLN_ASE_3"/>
    <property type="match status" value="1"/>
</dbReference>
<dbReference type="PANTHER" id="PTHR11707">
    <property type="entry name" value="L-ASPARAGINASE"/>
    <property type="match status" value="1"/>
</dbReference>
<dbReference type="InterPro" id="IPR040919">
    <property type="entry name" value="Asparaginase_C"/>
</dbReference>
<dbReference type="NCBIfam" id="NF003217">
    <property type="entry name" value="PRK04183.1"/>
    <property type="match status" value="1"/>
</dbReference>